<keyword evidence="1" id="KW-1133">Transmembrane helix</keyword>
<comment type="caution">
    <text evidence="2">The sequence shown here is derived from an EMBL/GenBank/DDBJ whole genome shotgun (WGS) entry which is preliminary data.</text>
</comment>
<dbReference type="AlphaFoldDB" id="A0A8J3G5N7"/>
<protein>
    <submittedName>
        <fullName evidence="2">Uncharacterized protein</fullName>
    </submittedName>
</protein>
<evidence type="ECO:0000256" key="1">
    <source>
        <dbReference type="SAM" id="Phobius"/>
    </source>
</evidence>
<dbReference type="Proteomes" id="UP000642809">
    <property type="component" value="Unassembled WGS sequence"/>
</dbReference>
<evidence type="ECO:0000313" key="3">
    <source>
        <dbReference type="Proteomes" id="UP000642809"/>
    </source>
</evidence>
<accession>A0A8J3G5N7</accession>
<dbReference type="EMBL" id="BMYF01000010">
    <property type="protein sequence ID" value="GHB37536.1"/>
    <property type="molecule type" value="Genomic_DNA"/>
</dbReference>
<proteinExistence type="predicted"/>
<feature type="transmembrane region" description="Helical" evidence="1">
    <location>
        <begin position="7"/>
        <end position="26"/>
    </location>
</feature>
<organism evidence="2 3">
    <name type="scientific">Mongoliitalea lutea</name>
    <dbReference type="NCBI Taxonomy" id="849756"/>
    <lineage>
        <taxon>Bacteria</taxon>
        <taxon>Pseudomonadati</taxon>
        <taxon>Bacteroidota</taxon>
        <taxon>Cytophagia</taxon>
        <taxon>Cytophagales</taxon>
        <taxon>Cyclobacteriaceae</taxon>
        <taxon>Mongoliitalea</taxon>
    </lineage>
</organism>
<feature type="transmembrane region" description="Helical" evidence="1">
    <location>
        <begin position="32"/>
        <end position="49"/>
    </location>
</feature>
<name>A0A8J3G5N7_9BACT</name>
<dbReference type="RefSeq" id="WP_189581128.1">
    <property type="nucleotide sequence ID" value="NZ_BMYF01000010.1"/>
</dbReference>
<feature type="transmembrane region" description="Helical" evidence="1">
    <location>
        <begin position="70"/>
        <end position="87"/>
    </location>
</feature>
<reference evidence="2" key="2">
    <citation type="submission" date="2020-09" db="EMBL/GenBank/DDBJ databases">
        <authorList>
            <person name="Sun Q."/>
            <person name="Kim S."/>
        </authorList>
    </citation>
    <scope>NUCLEOTIDE SEQUENCE</scope>
    <source>
        <strain evidence="2">KCTC 23224</strain>
    </source>
</reference>
<keyword evidence="1" id="KW-0472">Membrane</keyword>
<reference evidence="2" key="1">
    <citation type="journal article" date="2014" name="Int. J. Syst. Evol. Microbiol.">
        <title>Complete genome sequence of Corynebacterium casei LMG S-19264T (=DSM 44701T), isolated from a smear-ripened cheese.</title>
        <authorList>
            <consortium name="US DOE Joint Genome Institute (JGI-PGF)"/>
            <person name="Walter F."/>
            <person name="Albersmeier A."/>
            <person name="Kalinowski J."/>
            <person name="Ruckert C."/>
        </authorList>
    </citation>
    <scope>NUCLEOTIDE SEQUENCE</scope>
    <source>
        <strain evidence="2">KCTC 23224</strain>
    </source>
</reference>
<evidence type="ECO:0000313" key="2">
    <source>
        <dbReference type="EMBL" id="GHB37536.1"/>
    </source>
</evidence>
<sequence>MKVFLKTGYHVSLAIMAVLLISSWISEQSFNSEAFWVLFIVNASCRLALYKLEPHHRTLTKNEIKKKLMLYGLGYAIFIGVGLWWIGAL</sequence>
<gene>
    <name evidence="2" type="ORF">GCM10008106_18450</name>
</gene>
<keyword evidence="1" id="KW-0812">Transmembrane</keyword>
<keyword evidence="3" id="KW-1185">Reference proteome</keyword>